<evidence type="ECO:0000256" key="3">
    <source>
        <dbReference type="ARBA" id="ARBA00022989"/>
    </source>
</evidence>
<dbReference type="EMBL" id="CH981524">
    <property type="protein sequence ID" value="EDK42647.1"/>
    <property type="molecule type" value="Genomic_DNA"/>
</dbReference>
<keyword evidence="3 6" id="KW-1133">Transmembrane helix</keyword>
<name>A5DTY9_LODEL</name>
<dbReference type="HOGENOM" id="CLU_047580_1_0_1"/>
<dbReference type="eggNOG" id="ENOG502QPKA">
    <property type="taxonomic scope" value="Eukaryota"/>
</dbReference>
<feature type="compositionally biased region" description="Low complexity" evidence="5">
    <location>
        <begin position="172"/>
        <end position="192"/>
    </location>
</feature>
<evidence type="ECO:0000313" key="8">
    <source>
        <dbReference type="EMBL" id="EDK42647.1"/>
    </source>
</evidence>
<accession>A5DTY9</accession>
<evidence type="ECO:0000256" key="6">
    <source>
        <dbReference type="SAM" id="Phobius"/>
    </source>
</evidence>
<evidence type="ECO:0000256" key="5">
    <source>
        <dbReference type="SAM" id="MobiDB-lite"/>
    </source>
</evidence>
<gene>
    <name evidence="8" type="ORF">LELG_00825</name>
</gene>
<dbReference type="InParanoid" id="A5DTY9"/>
<dbReference type="KEGG" id="lel:PVL30_000794"/>
<feature type="transmembrane region" description="Helical" evidence="6">
    <location>
        <begin position="292"/>
        <end position="313"/>
    </location>
</feature>
<dbReference type="InterPro" id="IPR052185">
    <property type="entry name" value="IPC_Synthase-Related"/>
</dbReference>
<dbReference type="OMA" id="TMGMRIF"/>
<dbReference type="CDD" id="cd03386">
    <property type="entry name" value="PAP2_Aur1_like"/>
    <property type="match status" value="1"/>
</dbReference>
<reference evidence="8 9" key="1">
    <citation type="journal article" date="2009" name="Nature">
        <title>Evolution of pathogenicity and sexual reproduction in eight Candida genomes.</title>
        <authorList>
            <person name="Butler G."/>
            <person name="Rasmussen M.D."/>
            <person name="Lin M.F."/>
            <person name="Santos M.A."/>
            <person name="Sakthikumar S."/>
            <person name="Munro C.A."/>
            <person name="Rheinbay E."/>
            <person name="Grabherr M."/>
            <person name="Forche A."/>
            <person name="Reedy J.L."/>
            <person name="Agrafioti I."/>
            <person name="Arnaud M.B."/>
            <person name="Bates S."/>
            <person name="Brown A.J."/>
            <person name="Brunke S."/>
            <person name="Costanzo M.C."/>
            <person name="Fitzpatrick D.A."/>
            <person name="de Groot P.W."/>
            <person name="Harris D."/>
            <person name="Hoyer L.L."/>
            <person name="Hube B."/>
            <person name="Klis F.M."/>
            <person name="Kodira C."/>
            <person name="Lennard N."/>
            <person name="Logue M.E."/>
            <person name="Martin R."/>
            <person name="Neiman A.M."/>
            <person name="Nikolaou E."/>
            <person name="Quail M.A."/>
            <person name="Quinn J."/>
            <person name="Santos M.C."/>
            <person name="Schmitzberger F.F."/>
            <person name="Sherlock G."/>
            <person name="Shah P."/>
            <person name="Silverstein K.A."/>
            <person name="Skrzypek M.S."/>
            <person name="Soll D."/>
            <person name="Staggs R."/>
            <person name="Stansfield I."/>
            <person name="Stumpf M.P."/>
            <person name="Sudbery P.E."/>
            <person name="Srikantha T."/>
            <person name="Zeng Q."/>
            <person name="Berman J."/>
            <person name="Berriman M."/>
            <person name="Heitman J."/>
            <person name="Gow N.A."/>
            <person name="Lorenz M.C."/>
            <person name="Birren B.W."/>
            <person name="Kellis M."/>
            <person name="Cuomo C.A."/>
        </authorList>
    </citation>
    <scope>NUCLEOTIDE SEQUENCE [LARGE SCALE GENOMIC DNA]</scope>
    <source>
        <strain evidence="9">ATCC 11503 / BCRC 21390 / CBS 2605 / JCM 1781 / NBRC 1676 / NRRL YB-4239</strain>
    </source>
</reference>
<proteinExistence type="predicted"/>
<evidence type="ECO:0000256" key="2">
    <source>
        <dbReference type="ARBA" id="ARBA00022692"/>
    </source>
</evidence>
<evidence type="ECO:0000256" key="1">
    <source>
        <dbReference type="ARBA" id="ARBA00004141"/>
    </source>
</evidence>
<comment type="subcellular location">
    <subcellularLocation>
        <location evidence="1">Membrane</location>
        <topology evidence="1">Multi-pass membrane protein</topology>
    </subcellularLocation>
</comment>
<keyword evidence="9" id="KW-1185">Reference proteome</keyword>
<evidence type="ECO:0000256" key="4">
    <source>
        <dbReference type="ARBA" id="ARBA00023136"/>
    </source>
</evidence>
<dbReference type="AlphaFoldDB" id="A5DTY9"/>
<dbReference type="InterPro" id="IPR026841">
    <property type="entry name" value="Aur1/Ipt1"/>
</dbReference>
<dbReference type="GeneID" id="5234788"/>
<dbReference type="Pfam" id="PF14378">
    <property type="entry name" value="PAP2_3"/>
    <property type="match status" value="1"/>
</dbReference>
<organism evidence="8 9">
    <name type="scientific">Lodderomyces elongisporus (strain ATCC 11503 / CBS 2605 / JCM 1781 / NBRC 1676 / NRRL YB-4239)</name>
    <name type="common">Yeast</name>
    <name type="synonym">Saccharomyces elongisporus</name>
    <dbReference type="NCBI Taxonomy" id="379508"/>
    <lineage>
        <taxon>Eukaryota</taxon>
        <taxon>Fungi</taxon>
        <taxon>Dikarya</taxon>
        <taxon>Ascomycota</taxon>
        <taxon>Saccharomycotina</taxon>
        <taxon>Pichiomycetes</taxon>
        <taxon>Debaryomycetaceae</taxon>
        <taxon>Candida/Lodderomyces clade</taxon>
        <taxon>Lodderomyces</taxon>
    </lineage>
</organism>
<feature type="transmembrane region" description="Helical" evidence="6">
    <location>
        <begin position="414"/>
        <end position="434"/>
    </location>
</feature>
<keyword evidence="2 6" id="KW-0812">Transmembrane</keyword>
<protein>
    <recommendedName>
        <fullName evidence="7">Inositolphosphotransferase Aur1/Ipt1 domain-containing protein</fullName>
    </recommendedName>
</protein>
<dbReference type="RefSeq" id="XP_001528305.1">
    <property type="nucleotide sequence ID" value="XM_001528255.1"/>
</dbReference>
<feature type="domain" description="Inositolphosphotransferase Aur1/Ipt1" evidence="7">
    <location>
        <begin position="261"/>
        <end position="428"/>
    </location>
</feature>
<evidence type="ECO:0000313" key="9">
    <source>
        <dbReference type="Proteomes" id="UP000001996"/>
    </source>
</evidence>
<feature type="transmembrane region" description="Helical" evidence="6">
    <location>
        <begin position="234"/>
        <end position="252"/>
    </location>
</feature>
<dbReference type="PANTHER" id="PTHR31310:SF8">
    <property type="entry name" value="INOSITOLPHOSPHOTRANSFERASE 1"/>
    <property type="match status" value="1"/>
</dbReference>
<dbReference type="GO" id="GO:0006676">
    <property type="term" value="P:mannosyl diphosphorylinositol ceramide metabolic process"/>
    <property type="evidence" value="ECO:0007669"/>
    <property type="project" value="TreeGrafter"/>
</dbReference>
<feature type="transmembrane region" description="Helical" evidence="6">
    <location>
        <begin position="389"/>
        <end position="408"/>
    </location>
</feature>
<dbReference type="PANTHER" id="PTHR31310">
    <property type="match status" value="1"/>
</dbReference>
<dbReference type="Proteomes" id="UP000001996">
    <property type="component" value="Unassembled WGS sequence"/>
</dbReference>
<feature type="transmembrane region" description="Helical" evidence="6">
    <location>
        <begin position="363"/>
        <end position="382"/>
    </location>
</feature>
<feature type="transmembrane region" description="Helical" evidence="6">
    <location>
        <begin position="60"/>
        <end position="81"/>
    </location>
</feature>
<dbReference type="OrthoDB" id="5784at2759"/>
<feature type="region of interest" description="Disordered" evidence="5">
    <location>
        <begin position="168"/>
        <end position="193"/>
    </location>
</feature>
<dbReference type="GO" id="GO:0030148">
    <property type="term" value="P:sphingolipid biosynthetic process"/>
    <property type="evidence" value="ECO:0007669"/>
    <property type="project" value="TreeGrafter"/>
</dbReference>
<dbReference type="GO" id="GO:0016020">
    <property type="term" value="C:membrane"/>
    <property type="evidence" value="ECO:0007669"/>
    <property type="project" value="UniProtKB-SubCell"/>
</dbReference>
<sequence length="477" mass="55051">MTPGQIIHVGVKAAPLILKRIASRLLQLVFKLFRLASIAFYRLVEAVLNERTFKEYSTDWLRNFAVVLGCILFTASVNYIPRPDHIFYKFLYRFDTYFFDVWQQPVGSLTGLLLTSLGAYILYYFYYRHNEENNSLPNHYNQYFKLKPLQISSVLMNQGNLPPFSTIDSSRHSTSTAGSASASSTLSPASDSNLFTEGEEEDIFDESTHSDYHYAFKYLHDTNNTTVRDLWRKFPVILFSLAWIILNILYGFKHPVYKTKNIVAWVFHVPVHFIVPPVAGAWLYIWHAPGALRLLTLSLGMLNSALIVTYLLFPNAPPTFIKLYGDNKVPSFDMIYSDGQASEDKKFSFLLHKAIYYATPHKFASFPSLHSAFACLICFFVCHYSKWSWFRLLSVVNVVGQWWAEIYLDHHWRIDSLAGLVYAVIVWTLFKSYYHTIAEVDTRFSRARISGDFVHGSTMGMRLFRGTKLQNFFDPLA</sequence>
<evidence type="ECO:0000259" key="7">
    <source>
        <dbReference type="Pfam" id="PF14378"/>
    </source>
</evidence>
<feature type="transmembrane region" description="Helical" evidence="6">
    <location>
        <begin position="101"/>
        <end position="126"/>
    </location>
</feature>
<feature type="transmembrane region" description="Helical" evidence="6">
    <location>
        <begin position="264"/>
        <end position="285"/>
    </location>
</feature>
<dbReference type="GO" id="GO:0070916">
    <property type="term" value="C:inositol phosphoceramide synthase complex"/>
    <property type="evidence" value="ECO:0007669"/>
    <property type="project" value="TreeGrafter"/>
</dbReference>
<keyword evidence="4 6" id="KW-0472">Membrane</keyword>